<dbReference type="Proteomes" id="UP000029914">
    <property type="component" value="Chromosome"/>
</dbReference>
<reference evidence="11 12" key="1">
    <citation type="submission" date="2013-09" db="EMBL/GenBank/DDBJ databases">
        <title>Complete genome sequence of Corynebacterium doosanense CAU 212(T) (=DSM 45436(T)), isolated from activated sludge.</title>
        <authorList>
            <person name="Schaffert L."/>
            <person name="Albersmeier A."/>
            <person name="Kalinowski J."/>
            <person name="Ruckert C."/>
        </authorList>
    </citation>
    <scope>NUCLEOTIDE SEQUENCE [LARGE SCALE GENOMIC DNA]</scope>
    <source>
        <strain evidence="11 12">CAU 212</strain>
    </source>
</reference>
<dbReference type="KEGG" id="cdo:CDOO_07295"/>
<evidence type="ECO:0000313" key="11">
    <source>
        <dbReference type="EMBL" id="AIT61077.1"/>
    </source>
</evidence>
<organism evidence="11 12">
    <name type="scientific">Corynebacterium doosanense CAU 212 = DSM 45436</name>
    <dbReference type="NCBI Taxonomy" id="558173"/>
    <lineage>
        <taxon>Bacteria</taxon>
        <taxon>Bacillati</taxon>
        <taxon>Actinomycetota</taxon>
        <taxon>Actinomycetes</taxon>
        <taxon>Mycobacteriales</taxon>
        <taxon>Corynebacteriaceae</taxon>
        <taxon>Corynebacterium</taxon>
    </lineage>
</organism>
<proteinExistence type="inferred from homology"/>
<evidence type="ECO:0000256" key="7">
    <source>
        <dbReference type="ARBA" id="ARBA00023010"/>
    </source>
</evidence>
<gene>
    <name evidence="9" type="primary">tatA</name>
    <name evidence="11" type="ORF">CDOO_07295</name>
</gene>
<comment type="subcellular location">
    <subcellularLocation>
        <location evidence="1 9">Cell membrane</location>
        <topology evidence="1 9">Single-pass membrane protein</topology>
    </subcellularLocation>
</comment>
<dbReference type="OrthoDB" id="5245163at2"/>
<dbReference type="HAMAP" id="MF_00236">
    <property type="entry name" value="TatA_E"/>
    <property type="match status" value="1"/>
</dbReference>
<evidence type="ECO:0000256" key="6">
    <source>
        <dbReference type="ARBA" id="ARBA00022989"/>
    </source>
</evidence>
<evidence type="ECO:0000256" key="5">
    <source>
        <dbReference type="ARBA" id="ARBA00022927"/>
    </source>
</evidence>
<dbReference type="GO" id="GO:0033281">
    <property type="term" value="C:TAT protein transport complex"/>
    <property type="evidence" value="ECO:0007669"/>
    <property type="project" value="UniProtKB-UniRule"/>
</dbReference>
<dbReference type="RefSeq" id="WP_018021644.1">
    <property type="nucleotide sequence ID" value="NZ_AQUX01000003.1"/>
</dbReference>
<sequence length="116" mass="12894">MPNLGATEILIILLIILVLFGARKLPELARSVGRSARIFKSEVKEMKNEDAAAAAPGATAATAATAQPAQGEQDFWDRPENKPREIERPDPTQERLRHVDPLEAPRRDLNQPYNNQ</sequence>
<name>A0A097IG48_9CORY</name>
<dbReference type="NCBIfam" id="NF001854">
    <property type="entry name" value="PRK00575.1"/>
    <property type="match status" value="1"/>
</dbReference>
<dbReference type="GO" id="GO:0043953">
    <property type="term" value="P:protein transport by the Tat complex"/>
    <property type="evidence" value="ECO:0007669"/>
    <property type="project" value="UniProtKB-UniRule"/>
</dbReference>
<keyword evidence="3 9" id="KW-1003">Cell membrane</keyword>
<comment type="function">
    <text evidence="9">Part of the twin-arginine translocation (Tat) system that transports large folded proteins containing a characteristic twin-arginine motif in their signal peptide across membranes. TatA could form the protein-conducting channel of the Tat system.</text>
</comment>
<evidence type="ECO:0000313" key="12">
    <source>
        <dbReference type="Proteomes" id="UP000029914"/>
    </source>
</evidence>
<keyword evidence="7 9" id="KW-0811">Translocation</keyword>
<evidence type="ECO:0000256" key="2">
    <source>
        <dbReference type="ARBA" id="ARBA00022448"/>
    </source>
</evidence>
<feature type="compositionally biased region" description="Low complexity" evidence="10">
    <location>
        <begin position="51"/>
        <end position="71"/>
    </location>
</feature>
<protein>
    <recommendedName>
        <fullName evidence="9">Sec-independent protein translocase protein TatA</fullName>
    </recommendedName>
</protein>
<accession>A0A097IG48</accession>
<evidence type="ECO:0000256" key="10">
    <source>
        <dbReference type="SAM" id="MobiDB-lite"/>
    </source>
</evidence>
<dbReference type="STRING" id="558173.CDOO_07295"/>
<feature type="compositionally biased region" description="Basic and acidic residues" evidence="10">
    <location>
        <begin position="75"/>
        <end position="109"/>
    </location>
</feature>
<evidence type="ECO:0000256" key="9">
    <source>
        <dbReference type="HAMAP-Rule" id="MF_00236"/>
    </source>
</evidence>
<dbReference type="HOGENOM" id="CLU_086034_4_0_11"/>
<dbReference type="PANTHER" id="PTHR42982">
    <property type="entry name" value="SEC-INDEPENDENT PROTEIN TRANSLOCASE PROTEIN TATA"/>
    <property type="match status" value="1"/>
</dbReference>
<evidence type="ECO:0000256" key="4">
    <source>
        <dbReference type="ARBA" id="ARBA00022692"/>
    </source>
</evidence>
<evidence type="ECO:0000256" key="3">
    <source>
        <dbReference type="ARBA" id="ARBA00022475"/>
    </source>
</evidence>
<feature type="region of interest" description="Disordered" evidence="10">
    <location>
        <begin position="50"/>
        <end position="116"/>
    </location>
</feature>
<comment type="subunit">
    <text evidence="9">The Tat system comprises two distinct complexes: a TatABC complex, containing multiple copies of TatA, TatB and TatC subunits, and a separate TatA complex, containing only TatA subunits. Substrates initially bind to the TatABC complex, which probably triggers association of the separate TatA complex to form the active translocon.</text>
</comment>
<dbReference type="eggNOG" id="COG1826">
    <property type="taxonomic scope" value="Bacteria"/>
</dbReference>
<dbReference type="InterPro" id="IPR003369">
    <property type="entry name" value="TatA/B/E"/>
</dbReference>
<dbReference type="Pfam" id="PF02416">
    <property type="entry name" value="TatA_B_E"/>
    <property type="match status" value="1"/>
</dbReference>
<dbReference type="InterPro" id="IPR006312">
    <property type="entry name" value="TatA/E"/>
</dbReference>
<keyword evidence="5 9" id="KW-0653">Protein transport</keyword>
<evidence type="ECO:0000256" key="1">
    <source>
        <dbReference type="ARBA" id="ARBA00004162"/>
    </source>
</evidence>
<dbReference type="NCBIfam" id="TIGR01411">
    <property type="entry name" value="tatAE"/>
    <property type="match status" value="1"/>
</dbReference>
<keyword evidence="6 9" id="KW-1133">Transmembrane helix</keyword>
<keyword evidence="12" id="KW-1185">Reference proteome</keyword>
<dbReference type="GO" id="GO:0008320">
    <property type="term" value="F:protein transmembrane transporter activity"/>
    <property type="evidence" value="ECO:0007669"/>
    <property type="project" value="UniProtKB-UniRule"/>
</dbReference>
<dbReference type="EMBL" id="CP006764">
    <property type="protein sequence ID" value="AIT61077.1"/>
    <property type="molecule type" value="Genomic_DNA"/>
</dbReference>
<comment type="similarity">
    <text evidence="9">Belongs to the TatA/E family.</text>
</comment>
<keyword evidence="4 9" id="KW-0812">Transmembrane</keyword>
<dbReference type="PANTHER" id="PTHR42982:SF8">
    <property type="entry name" value="SEC-INDEPENDENT PROTEIN TRANSLOCASE PROTEIN TATA"/>
    <property type="match status" value="1"/>
</dbReference>
<keyword evidence="2 9" id="KW-0813">Transport</keyword>
<evidence type="ECO:0000256" key="8">
    <source>
        <dbReference type="ARBA" id="ARBA00023136"/>
    </source>
</evidence>
<keyword evidence="8 9" id="KW-0472">Membrane</keyword>
<dbReference type="Gene3D" id="1.20.5.3310">
    <property type="match status" value="1"/>
</dbReference>
<dbReference type="AlphaFoldDB" id="A0A097IG48"/>
<feature type="transmembrane region" description="Helical" evidence="9">
    <location>
        <begin position="6"/>
        <end position="22"/>
    </location>
</feature>